<dbReference type="EMBL" id="HG994357">
    <property type="protein sequence ID" value="CAF2133156.1"/>
    <property type="molecule type" value="Genomic_DNA"/>
</dbReference>
<evidence type="ECO:0000313" key="2">
    <source>
        <dbReference type="EMBL" id="CAF2133156.1"/>
    </source>
</evidence>
<gene>
    <name evidence="2" type="ORF">DARMORV10_A03P63480.1</name>
</gene>
<reference evidence="2" key="1">
    <citation type="submission" date="2021-01" db="EMBL/GenBank/DDBJ databases">
        <authorList>
            <consortium name="Genoscope - CEA"/>
            <person name="William W."/>
        </authorList>
    </citation>
    <scope>NUCLEOTIDE SEQUENCE</scope>
</reference>
<dbReference type="SMR" id="A0A816WG05"/>
<feature type="transmembrane region" description="Helical" evidence="1">
    <location>
        <begin position="30"/>
        <end position="50"/>
    </location>
</feature>
<accession>A0A816WG05</accession>
<evidence type="ECO:0000256" key="1">
    <source>
        <dbReference type="SAM" id="Phobius"/>
    </source>
</evidence>
<protein>
    <submittedName>
        <fullName evidence="2">(rape) hypothetical protein</fullName>
    </submittedName>
</protein>
<name>A0A816WG05_BRANA</name>
<sequence>MSSMSIIYNPRIQASLDMACLDFAKTYTPLIFASFSALLGGIATVSMYVYESCEENKKFGYVNDRIDVIKKNVDKQNKLLTELDTIVFEKRDDLEVKKELAGMKEEMMKKIALVYVELKKEIEVLKVKKDKDKGK</sequence>
<keyword evidence="1" id="KW-1133">Transmembrane helix</keyword>
<organism evidence="2">
    <name type="scientific">Brassica napus</name>
    <name type="common">Rape</name>
    <dbReference type="NCBI Taxonomy" id="3708"/>
    <lineage>
        <taxon>Eukaryota</taxon>
        <taxon>Viridiplantae</taxon>
        <taxon>Streptophyta</taxon>
        <taxon>Embryophyta</taxon>
        <taxon>Tracheophyta</taxon>
        <taxon>Spermatophyta</taxon>
        <taxon>Magnoliopsida</taxon>
        <taxon>eudicotyledons</taxon>
        <taxon>Gunneridae</taxon>
        <taxon>Pentapetalae</taxon>
        <taxon>rosids</taxon>
        <taxon>malvids</taxon>
        <taxon>Brassicales</taxon>
        <taxon>Brassicaceae</taxon>
        <taxon>Brassiceae</taxon>
        <taxon>Brassica</taxon>
    </lineage>
</organism>
<keyword evidence="1" id="KW-0812">Transmembrane</keyword>
<proteinExistence type="predicted"/>
<dbReference type="Proteomes" id="UP001295469">
    <property type="component" value="Chromosome A03"/>
</dbReference>
<dbReference type="AlphaFoldDB" id="A0A816WG05"/>
<keyword evidence="1" id="KW-0472">Membrane</keyword>